<dbReference type="SMART" id="SM00132">
    <property type="entry name" value="LIM"/>
    <property type="match status" value="3"/>
</dbReference>
<feature type="domain" description="LIM zinc-binding" evidence="7">
    <location>
        <begin position="602"/>
        <end position="662"/>
    </location>
</feature>
<proteinExistence type="predicted"/>
<gene>
    <name evidence="8" type="ORF">HHI36_021887</name>
</gene>
<evidence type="ECO:0000256" key="5">
    <source>
        <dbReference type="PROSITE-ProRule" id="PRU00125"/>
    </source>
</evidence>
<evidence type="ECO:0000259" key="7">
    <source>
        <dbReference type="PROSITE" id="PS50023"/>
    </source>
</evidence>
<keyword evidence="9" id="KW-1185">Reference proteome</keyword>
<dbReference type="Gene3D" id="2.10.110.10">
    <property type="entry name" value="Cysteine Rich Protein"/>
    <property type="match status" value="3"/>
</dbReference>
<feature type="region of interest" description="Disordered" evidence="6">
    <location>
        <begin position="420"/>
        <end position="450"/>
    </location>
</feature>
<keyword evidence="3 5" id="KW-0862">Zinc</keyword>
<dbReference type="PROSITE" id="PS00478">
    <property type="entry name" value="LIM_DOMAIN_1"/>
    <property type="match status" value="2"/>
</dbReference>
<evidence type="ECO:0000256" key="1">
    <source>
        <dbReference type="ARBA" id="ARBA00022723"/>
    </source>
</evidence>
<evidence type="ECO:0000256" key="6">
    <source>
        <dbReference type="SAM" id="MobiDB-lite"/>
    </source>
</evidence>
<feature type="compositionally biased region" description="Polar residues" evidence="6">
    <location>
        <begin position="364"/>
        <end position="378"/>
    </location>
</feature>
<reference evidence="8 9" key="1">
    <citation type="journal article" date="2021" name="BMC Biol.">
        <title>Horizontally acquired antibacterial genes associated with adaptive radiation of ladybird beetles.</title>
        <authorList>
            <person name="Li H.S."/>
            <person name="Tang X.F."/>
            <person name="Huang Y.H."/>
            <person name="Xu Z.Y."/>
            <person name="Chen M.L."/>
            <person name="Du X.Y."/>
            <person name="Qiu B.Y."/>
            <person name="Chen P.T."/>
            <person name="Zhang W."/>
            <person name="Slipinski A."/>
            <person name="Escalona H.E."/>
            <person name="Waterhouse R.M."/>
            <person name="Zwick A."/>
            <person name="Pang H."/>
        </authorList>
    </citation>
    <scope>NUCLEOTIDE SEQUENCE [LARGE SCALE GENOMIC DNA]</scope>
    <source>
        <strain evidence="8">SYSU2018</strain>
    </source>
</reference>
<dbReference type="PANTHER" id="PTHR24211">
    <property type="entry name" value="LIM DOMAIN-CONTAINING PROTEIN"/>
    <property type="match status" value="1"/>
</dbReference>
<feature type="region of interest" description="Disordered" evidence="6">
    <location>
        <begin position="359"/>
        <end position="406"/>
    </location>
</feature>
<evidence type="ECO:0000313" key="8">
    <source>
        <dbReference type="EMBL" id="KAL3271406.1"/>
    </source>
</evidence>
<feature type="domain" description="LIM zinc-binding" evidence="7">
    <location>
        <begin position="535"/>
        <end position="601"/>
    </location>
</feature>
<evidence type="ECO:0000256" key="2">
    <source>
        <dbReference type="ARBA" id="ARBA00022737"/>
    </source>
</evidence>
<dbReference type="GO" id="GO:0046872">
    <property type="term" value="F:metal ion binding"/>
    <property type="evidence" value="ECO:0007669"/>
    <property type="project" value="UniProtKB-KW"/>
</dbReference>
<dbReference type="PANTHER" id="PTHR24211:SF22">
    <property type="entry name" value="TESTIN"/>
    <property type="match status" value="1"/>
</dbReference>
<comment type="caution">
    <text evidence="8">The sequence shown here is derived from an EMBL/GenBank/DDBJ whole genome shotgun (WGS) entry which is preliminary data.</text>
</comment>
<accession>A0ABD2MZ04</accession>
<evidence type="ECO:0000256" key="3">
    <source>
        <dbReference type="ARBA" id="ARBA00022833"/>
    </source>
</evidence>
<keyword evidence="1 5" id="KW-0479">Metal-binding</keyword>
<dbReference type="FunFam" id="2.10.110.10:FF:000005">
    <property type="entry name" value="Testin isoform 1"/>
    <property type="match status" value="1"/>
</dbReference>
<dbReference type="Proteomes" id="UP001516400">
    <property type="component" value="Unassembled WGS sequence"/>
</dbReference>
<keyword evidence="2" id="KW-0677">Repeat</keyword>
<feature type="compositionally biased region" description="Polar residues" evidence="6">
    <location>
        <begin position="389"/>
        <end position="405"/>
    </location>
</feature>
<dbReference type="Pfam" id="PF00412">
    <property type="entry name" value="LIM"/>
    <property type="match status" value="2"/>
</dbReference>
<dbReference type="PROSITE" id="PS50023">
    <property type="entry name" value="LIM_DOMAIN_2"/>
    <property type="match status" value="2"/>
</dbReference>
<evidence type="ECO:0000256" key="4">
    <source>
        <dbReference type="ARBA" id="ARBA00023038"/>
    </source>
</evidence>
<dbReference type="SUPFAM" id="SSF57716">
    <property type="entry name" value="Glucocorticoid receptor-like (DNA-binding domain)"/>
    <property type="match status" value="2"/>
</dbReference>
<dbReference type="AlphaFoldDB" id="A0ABD2MZ04"/>
<dbReference type="EMBL" id="JABFTP020000042">
    <property type="protein sequence ID" value="KAL3271406.1"/>
    <property type="molecule type" value="Genomic_DNA"/>
</dbReference>
<evidence type="ECO:0000313" key="9">
    <source>
        <dbReference type="Proteomes" id="UP001516400"/>
    </source>
</evidence>
<dbReference type="CDD" id="cd09341">
    <property type="entry name" value="LIM2_Testin_like"/>
    <property type="match status" value="1"/>
</dbReference>
<sequence length="725" mass="82135">MNLRDKHYNVNDLGSGNNTNEVKENYNPNNKRFLTEDVQEPRGSNLRDINYDSNLYENIPVSPKNVLAHDQMKTFSGGLRDVLYPTNPYGNSNIKNLVPSAFVPIKHSDMNYNDDSYSHGLDQGNVRELPYPSQFINNQFKHGKNLPNYNPGSYAIFNEHQNPAYFEPIKDLRYSQNQNISESPELEAQVPLSNSYKARDGGMNKNLGYTQYPSEMSKMNDLSVGSGEIKEGAGNLYGSQEPMTNISYNQEVPVRNIARSEAAKAQLPFSSNPHLINTVPYSRNDVLEENSGLVKQSNSPLPHLMGGKTNLYEDAQIPAKIKNIKDLAYSTYDAPPEEQEDFHNLSVKDRLNLIKKGELPSFRPKNSSVSDYNLSPNKFNMKDDIAGYNRSSSPSSRQGYDNSSPMRHKENISQQLAHRGVTEDLSIQDPNLTKNFPSPNKVNTKNNDPMKEIVHSNRPLNSPSGRKHENLPSYASGTKSIHEDNLQPSFIPIGGIRDIQYEDPEIRTALSKDNDLFEGSTPNKFIPNTNLAILPCCHYCKQKFKQDELAIAIPERSDAIYHTECFKCHGCNQILADMFYFYDKESDNIYCGRDYAKIRGIPRCKACDELIFVKEYCLAENSTFHVKHFCCFECDKPLAGQNYVMENDQPVCVPCYELTKANKCYACKEVIHPDQQGLQLKDGVHFHATDDCFACKVCKKALFGAKLLFRKDCLYCSHDCYNSDV</sequence>
<organism evidence="8 9">
    <name type="scientific">Cryptolaemus montrouzieri</name>
    <dbReference type="NCBI Taxonomy" id="559131"/>
    <lineage>
        <taxon>Eukaryota</taxon>
        <taxon>Metazoa</taxon>
        <taxon>Ecdysozoa</taxon>
        <taxon>Arthropoda</taxon>
        <taxon>Hexapoda</taxon>
        <taxon>Insecta</taxon>
        <taxon>Pterygota</taxon>
        <taxon>Neoptera</taxon>
        <taxon>Endopterygota</taxon>
        <taxon>Coleoptera</taxon>
        <taxon>Polyphaga</taxon>
        <taxon>Cucujiformia</taxon>
        <taxon>Coccinelloidea</taxon>
        <taxon>Coccinellidae</taxon>
        <taxon>Scymninae</taxon>
        <taxon>Scymnini</taxon>
        <taxon>Cryptolaemus</taxon>
    </lineage>
</organism>
<dbReference type="InterPro" id="IPR001781">
    <property type="entry name" value="Znf_LIM"/>
</dbReference>
<keyword evidence="4 5" id="KW-0440">LIM domain</keyword>
<feature type="compositionally biased region" description="Polar residues" evidence="6">
    <location>
        <begin position="12"/>
        <end position="27"/>
    </location>
</feature>
<protein>
    <recommendedName>
        <fullName evidence="7">LIM zinc-binding domain-containing protein</fullName>
    </recommendedName>
</protein>
<feature type="region of interest" description="Disordered" evidence="6">
    <location>
        <begin position="1"/>
        <end position="27"/>
    </location>
</feature>
<dbReference type="InterPro" id="IPR047120">
    <property type="entry name" value="Pk/Esn/Tes"/>
</dbReference>
<name>A0ABD2MZ04_9CUCU</name>
<feature type="compositionally biased region" description="Polar residues" evidence="6">
    <location>
        <begin position="428"/>
        <end position="447"/>
    </location>
</feature>